<evidence type="ECO:0000313" key="2">
    <source>
        <dbReference type="EMBL" id="MEM5947876.1"/>
    </source>
</evidence>
<dbReference type="Gene3D" id="1.25.40.10">
    <property type="entry name" value="Tetratricopeptide repeat domain"/>
    <property type="match status" value="1"/>
</dbReference>
<protein>
    <submittedName>
        <fullName evidence="2">UPF0164 family protein</fullName>
    </submittedName>
</protein>
<gene>
    <name evidence="2" type="ORF">WKV44_04905</name>
</gene>
<reference evidence="2 3" key="1">
    <citation type="submission" date="2024-03" db="EMBL/GenBank/DDBJ databases">
        <title>Ignisphaera cupida sp. nov., a hyperthermophilic hydrolytic archaeon from a hot spring of Kamchatka, and proposal of Ignisphaeraceae fam. nov.</title>
        <authorList>
            <person name="Podosokorskaya O.A."/>
            <person name="Elcheninov A.G."/>
            <person name="Maltseva A.I."/>
            <person name="Zayulina K.S."/>
            <person name="Novikov A."/>
            <person name="Merkel A.Y."/>
        </authorList>
    </citation>
    <scope>NUCLEOTIDE SEQUENCE [LARGE SCALE GENOMIC DNA]</scope>
    <source>
        <strain evidence="2 3">38H-sp</strain>
    </source>
</reference>
<evidence type="ECO:0000313" key="3">
    <source>
        <dbReference type="Proteomes" id="UP001466331"/>
    </source>
</evidence>
<dbReference type="InterPro" id="IPR011990">
    <property type="entry name" value="TPR-like_helical_dom_sf"/>
</dbReference>
<accession>A0ABU9UB42</accession>
<evidence type="ECO:0000256" key="1">
    <source>
        <dbReference type="ARBA" id="ARBA00005846"/>
    </source>
</evidence>
<sequence>MSNRRYILIIFFIGIISTFLSSQDFSSTYGSLAEYLSALEDENTGLTIFPILTIPLGGEYQAMGTAYTAVTRHTAFMDSNPAATAASPFTELTLYHNNWIADSNLEGITYTVRYDDFGLGYGGKFLYVPFTQYDSWGQRVATGYYSEIMSVFNASYNFFSSYDFFGLAAGISSKVAFRSIPRIFYENQSAMAIMADIGILSKFNLFKFYSSRSKNFSVGITVKNLGLEFLAPTGEPLPTSFTSGIAYSPIRPLLITFDFSLPFNLIQDVAAESSSYATGIVVDITNFLTMQTGILIKGGNPRISIGSLVTLGQIEVQTNYTLDMTTTLTPLDKMSITLTFNLGDEGRGEKQKQVDKYYLQALDSYAKGDLEKTIELCEKALAIDPDFSPAQKTLKIAKESVELQNKMLELQQIER</sequence>
<dbReference type="Pfam" id="PF03687">
    <property type="entry name" value="UPF0164"/>
    <property type="match status" value="1"/>
</dbReference>
<organism evidence="2 3">
    <name type="scientific">Rarispira pelagica</name>
    <dbReference type="NCBI Taxonomy" id="3141764"/>
    <lineage>
        <taxon>Bacteria</taxon>
        <taxon>Pseudomonadati</taxon>
        <taxon>Spirochaetota</taxon>
        <taxon>Spirochaetia</taxon>
        <taxon>Winmispirales</taxon>
        <taxon>Winmispiraceae</taxon>
        <taxon>Rarispira</taxon>
    </lineage>
</organism>
<dbReference type="SMART" id="SM00028">
    <property type="entry name" value="TPR"/>
    <property type="match status" value="1"/>
</dbReference>
<name>A0ABU9UB42_9SPIR</name>
<dbReference type="EMBL" id="JBCHKQ010000002">
    <property type="protein sequence ID" value="MEM5947876.1"/>
    <property type="molecule type" value="Genomic_DNA"/>
</dbReference>
<dbReference type="SUPFAM" id="SSF48452">
    <property type="entry name" value="TPR-like"/>
    <property type="match status" value="1"/>
</dbReference>
<dbReference type="InterPro" id="IPR019734">
    <property type="entry name" value="TPR_rpt"/>
</dbReference>
<dbReference type="Proteomes" id="UP001466331">
    <property type="component" value="Unassembled WGS sequence"/>
</dbReference>
<dbReference type="RefSeq" id="WP_420069323.1">
    <property type="nucleotide sequence ID" value="NZ_JBCHKQ010000002.1"/>
</dbReference>
<keyword evidence="3" id="KW-1185">Reference proteome</keyword>
<proteinExistence type="inferred from homology"/>
<dbReference type="InterPro" id="IPR005362">
    <property type="entry name" value="UPF0164"/>
</dbReference>
<comment type="caution">
    <text evidence="2">The sequence shown here is derived from an EMBL/GenBank/DDBJ whole genome shotgun (WGS) entry which is preliminary data.</text>
</comment>
<comment type="similarity">
    <text evidence="1">Belongs to the UPF0164 family.</text>
</comment>